<keyword evidence="1" id="KW-0677">Repeat</keyword>
<dbReference type="PANTHER" id="PTHR42855:SF2">
    <property type="entry name" value="DRUG RESISTANCE ABC TRANSPORTER,ATP-BINDING PROTEIN"/>
    <property type="match status" value="1"/>
</dbReference>
<accession>A0A645DM66</accession>
<name>A0A645DM66_9ZZZZ</name>
<proteinExistence type="predicted"/>
<dbReference type="PANTHER" id="PTHR42855">
    <property type="entry name" value="ABC TRANSPORTER ATP-BINDING SUBUNIT"/>
    <property type="match status" value="1"/>
</dbReference>
<evidence type="ECO:0000256" key="1">
    <source>
        <dbReference type="ARBA" id="ARBA00022737"/>
    </source>
</evidence>
<evidence type="ECO:0000256" key="3">
    <source>
        <dbReference type="ARBA" id="ARBA00022840"/>
    </source>
</evidence>
<dbReference type="EMBL" id="VSSQ01037609">
    <property type="protein sequence ID" value="MPM90341.1"/>
    <property type="molecule type" value="Genomic_DNA"/>
</dbReference>
<gene>
    <name evidence="5" type="primary">ybiT_43</name>
    <name evidence="5" type="ORF">SDC9_137462</name>
</gene>
<keyword evidence="2" id="KW-0547">Nucleotide-binding</keyword>
<dbReference type="InterPro" id="IPR051309">
    <property type="entry name" value="ABCF_ATPase"/>
</dbReference>
<dbReference type="Pfam" id="PF12848">
    <property type="entry name" value="ABC_tran_Xtn"/>
    <property type="match status" value="1"/>
</dbReference>
<dbReference type="InterPro" id="IPR003439">
    <property type="entry name" value="ABC_transporter-like_ATP-bd"/>
</dbReference>
<dbReference type="PROSITE" id="PS50893">
    <property type="entry name" value="ABC_TRANSPORTER_2"/>
    <property type="match status" value="1"/>
</dbReference>
<protein>
    <submittedName>
        <fullName evidence="5">Putative ABC transporter ATP-binding protein YbiT</fullName>
    </submittedName>
</protein>
<dbReference type="InterPro" id="IPR027417">
    <property type="entry name" value="P-loop_NTPase"/>
</dbReference>
<organism evidence="5">
    <name type="scientific">bioreactor metagenome</name>
    <dbReference type="NCBI Taxonomy" id="1076179"/>
    <lineage>
        <taxon>unclassified sequences</taxon>
        <taxon>metagenomes</taxon>
        <taxon>ecological metagenomes</taxon>
    </lineage>
</organism>
<evidence type="ECO:0000256" key="2">
    <source>
        <dbReference type="ARBA" id="ARBA00022741"/>
    </source>
</evidence>
<dbReference type="Gene3D" id="3.40.50.300">
    <property type="entry name" value="P-loop containing nucleotide triphosphate hydrolases"/>
    <property type="match status" value="2"/>
</dbReference>
<sequence>MINYEGVVIVVSHDRHFLNNVCTYIADVDFGRIKVYTGNYDFWYQSSQLAAQMMKDQNKKKEEQRKALQTFIDRFSANASKSRQATSRKKLLEKISLDEFEPSNRRYPFISFQKNRDVGNEILRVDGLAKSSEGTKVFEGVSFTVDKGDKIAFIGDENAISALFEVLAGESEADEGEARWGITITASYFPKDNTAFFPKEKPLNILDWLRQFSLEDTTDTYMRGFLGKMLFSGDEVYKSSAVLSGGEKVRCMLARMMLKEANVLLMDQPTNHLDLETITALNNGMSDYNSNILFTSHDHELISSVANRVIELQPDGMVDFRGTYDQYLERKLGIQA</sequence>
<dbReference type="GO" id="GO:0005524">
    <property type="term" value="F:ATP binding"/>
    <property type="evidence" value="ECO:0007669"/>
    <property type="project" value="UniProtKB-KW"/>
</dbReference>
<dbReference type="AlphaFoldDB" id="A0A645DM66"/>
<dbReference type="FunFam" id="3.40.50.300:FF:000070">
    <property type="entry name" value="Putative ABC transporter ATP-binding component"/>
    <property type="match status" value="1"/>
</dbReference>
<dbReference type="Pfam" id="PF00005">
    <property type="entry name" value="ABC_tran"/>
    <property type="match status" value="1"/>
</dbReference>
<dbReference type="GO" id="GO:0016887">
    <property type="term" value="F:ATP hydrolysis activity"/>
    <property type="evidence" value="ECO:0007669"/>
    <property type="project" value="InterPro"/>
</dbReference>
<dbReference type="InterPro" id="IPR032781">
    <property type="entry name" value="ABC_tran_Xtn"/>
</dbReference>
<reference evidence="5" key="1">
    <citation type="submission" date="2019-08" db="EMBL/GenBank/DDBJ databases">
        <authorList>
            <person name="Kucharzyk K."/>
            <person name="Murdoch R.W."/>
            <person name="Higgins S."/>
            <person name="Loffler F."/>
        </authorList>
    </citation>
    <scope>NUCLEOTIDE SEQUENCE</scope>
</reference>
<feature type="domain" description="ABC transporter" evidence="4">
    <location>
        <begin position="123"/>
        <end position="336"/>
    </location>
</feature>
<dbReference type="SUPFAM" id="SSF52540">
    <property type="entry name" value="P-loop containing nucleoside triphosphate hydrolases"/>
    <property type="match status" value="2"/>
</dbReference>
<evidence type="ECO:0000259" key="4">
    <source>
        <dbReference type="PROSITE" id="PS50893"/>
    </source>
</evidence>
<dbReference type="CDD" id="cd03221">
    <property type="entry name" value="ABCF_EF-3"/>
    <property type="match status" value="1"/>
</dbReference>
<comment type="caution">
    <text evidence="5">The sequence shown here is derived from an EMBL/GenBank/DDBJ whole genome shotgun (WGS) entry which is preliminary data.</text>
</comment>
<evidence type="ECO:0000313" key="5">
    <source>
        <dbReference type="EMBL" id="MPM90341.1"/>
    </source>
</evidence>
<keyword evidence="3 5" id="KW-0067">ATP-binding</keyword>